<evidence type="ECO:0000313" key="4">
    <source>
        <dbReference type="Proteomes" id="UP000014760"/>
    </source>
</evidence>
<feature type="compositionally biased region" description="Basic residues" evidence="1">
    <location>
        <begin position="219"/>
        <end position="232"/>
    </location>
</feature>
<proteinExistence type="predicted"/>
<evidence type="ECO:0000256" key="1">
    <source>
        <dbReference type="SAM" id="MobiDB-lite"/>
    </source>
</evidence>
<feature type="compositionally biased region" description="Polar residues" evidence="1">
    <location>
        <begin position="180"/>
        <end position="192"/>
    </location>
</feature>
<dbReference type="EMBL" id="AMQN01023960">
    <property type="status" value="NOT_ANNOTATED_CDS"/>
    <property type="molecule type" value="Genomic_DNA"/>
</dbReference>
<feature type="region of interest" description="Disordered" evidence="1">
    <location>
        <begin position="126"/>
        <end position="242"/>
    </location>
</feature>
<reference evidence="2 4" key="2">
    <citation type="journal article" date="2013" name="Nature">
        <title>Insights into bilaterian evolution from three spiralian genomes.</title>
        <authorList>
            <person name="Simakov O."/>
            <person name="Marletaz F."/>
            <person name="Cho S.J."/>
            <person name="Edsinger-Gonzales E."/>
            <person name="Havlak P."/>
            <person name="Hellsten U."/>
            <person name="Kuo D.H."/>
            <person name="Larsson T."/>
            <person name="Lv J."/>
            <person name="Arendt D."/>
            <person name="Savage R."/>
            <person name="Osoegawa K."/>
            <person name="de Jong P."/>
            <person name="Grimwood J."/>
            <person name="Chapman J.A."/>
            <person name="Shapiro H."/>
            <person name="Aerts A."/>
            <person name="Otillar R.P."/>
            <person name="Terry A.Y."/>
            <person name="Boore J.L."/>
            <person name="Grigoriev I.V."/>
            <person name="Lindberg D.R."/>
            <person name="Seaver E.C."/>
            <person name="Weisblat D.A."/>
            <person name="Putnam N.H."/>
            <person name="Rokhsar D.S."/>
        </authorList>
    </citation>
    <scope>NUCLEOTIDE SEQUENCE</scope>
    <source>
        <strain evidence="2 4">I ESC-2004</strain>
    </source>
</reference>
<organism evidence="2">
    <name type="scientific">Capitella teleta</name>
    <name type="common">Polychaete worm</name>
    <dbReference type="NCBI Taxonomy" id="283909"/>
    <lineage>
        <taxon>Eukaryota</taxon>
        <taxon>Metazoa</taxon>
        <taxon>Spiralia</taxon>
        <taxon>Lophotrochozoa</taxon>
        <taxon>Annelida</taxon>
        <taxon>Polychaeta</taxon>
        <taxon>Sedentaria</taxon>
        <taxon>Scolecida</taxon>
        <taxon>Capitellidae</taxon>
        <taxon>Capitella</taxon>
    </lineage>
</organism>
<dbReference type="EMBL" id="KB302282">
    <property type="protein sequence ID" value="ELU04446.1"/>
    <property type="molecule type" value="Genomic_DNA"/>
</dbReference>
<dbReference type="EnsemblMetazoa" id="CapteT185991">
    <property type="protein sequence ID" value="CapteP185991"/>
    <property type="gene ID" value="CapteG185991"/>
</dbReference>
<feature type="compositionally biased region" description="Basic and acidic residues" evidence="1">
    <location>
        <begin position="152"/>
        <end position="170"/>
    </location>
</feature>
<sequence>MQRIRSLFCWAQRDDGHGLTDRESGEWPATKRTEKQRDFLLENIKIMERLQRRQDRIKERDSSNTFIAFIRNSFKSSYRESRNRSSRNLSTTSDPNTTSTRPVSLKNHFGEKPAFMLSSETSFNLLSRPDSRSTYNTQFSRDKFHNNSAPELRVERPNSCEPNSREEWLDKSATPRVRSTKSPLSRQHSSATDGGCPSERHQLSGHEQRSRSLYERGSRRSSRKRQAKRRSPSKQEELDWQNDPFTAKYRYSAFAHALQKRGERKKEFVFQ</sequence>
<feature type="region of interest" description="Disordered" evidence="1">
    <location>
        <begin position="80"/>
        <end position="107"/>
    </location>
</feature>
<reference evidence="4" key="1">
    <citation type="submission" date="2012-12" db="EMBL/GenBank/DDBJ databases">
        <authorList>
            <person name="Hellsten U."/>
            <person name="Grimwood J."/>
            <person name="Chapman J.A."/>
            <person name="Shapiro H."/>
            <person name="Aerts A."/>
            <person name="Otillar R.P."/>
            <person name="Terry A.Y."/>
            <person name="Boore J.L."/>
            <person name="Simakov O."/>
            <person name="Marletaz F."/>
            <person name="Cho S.-J."/>
            <person name="Edsinger-Gonzales E."/>
            <person name="Havlak P."/>
            <person name="Kuo D.-H."/>
            <person name="Larsson T."/>
            <person name="Lv J."/>
            <person name="Arendt D."/>
            <person name="Savage R."/>
            <person name="Osoegawa K."/>
            <person name="de Jong P."/>
            <person name="Lindberg D.R."/>
            <person name="Seaver E.C."/>
            <person name="Weisblat D.A."/>
            <person name="Putnam N.H."/>
            <person name="Grigoriev I.V."/>
            <person name="Rokhsar D.S."/>
        </authorList>
    </citation>
    <scope>NUCLEOTIDE SEQUENCE</scope>
    <source>
        <strain evidence="4">I ESC-2004</strain>
    </source>
</reference>
<accession>R7UEF2</accession>
<dbReference type="Proteomes" id="UP000014760">
    <property type="component" value="Unassembled WGS sequence"/>
</dbReference>
<evidence type="ECO:0000313" key="2">
    <source>
        <dbReference type="EMBL" id="ELU04446.1"/>
    </source>
</evidence>
<dbReference type="HOGENOM" id="CLU_1023935_0_0_1"/>
<dbReference type="AlphaFoldDB" id="R7UEF2"/>
<protein>
    <submittedName>
        <fullName evidence="2 3">Uncharacterized protein</fullName>
    </submittedName>
</protein>
<name>R7UEF2_CAPTE</name>
<reference evidence="3" key="3">
    <citation type="submission" date="2015-06" db="UniProtKB">
        <authorList>
            <consortium name="EnsemblMetazoa"/>
        </authorList>
    </citation>
    <scope>IDENTIFICATION</scope>
</reference>
<evidence type="ECO:0000313" key="3">
    <source>
        <dbReference type="EnsemblMetazoa" id="CapteP185991"/>
    </source>
</evidence>
<keyword evidence="4" id="KW-1185">Reference proteome</keyword>
<gene>
    <name evidence="2" type="ORF">CAPTEDRAFT_185991</name>
</gene>
<feature type="compositionally biased region" description="Basic and acidic residues" evidence="1">
    <location>
        <begin position="198"/>
        <end position="218"/>
    </location>
</feature>